<accession>A0A6J4QLN3</accession>
<feature type="chain" id="PRO_5038625446" evidence="2">
    <location>
        <begin position="24"/>
        <end position="62"/>
    </location>
</feature>
<dbReference type="EMBL" id="CADCUW010000563">
    <property type="protein sequence ID" value="CAA9448557.1"/>
    <property type="molecule type" value="Genomic_DNA"/>
</dbReference>
<keyword evidence="2" id="KW-0732">Signal</keyword>
<dbReference type="AlphaFoldDB" id="A0A6J4QLN3"/>
<evidence type="ECO:0000256" key="1">
    <source>
        <dbReference type="SAM" id="MobiDB-lite"/>
    </source>
</evidence>
<feature type="signal peptide" evidence="2">
    <location>
        <begin position="1"/>
        <end position="23"/>
    </location>
</feature>
<protein>
    <submittedName>
        <fullName evidence="3">Uncharacterized protein</fullName>
    </submittedName>
</protein>
<feature type="region of interest" description="Disordered" evidence="1">
    <location>
        <begin position="32"/>
        <end position="62"/>
    </location>
</feature>
<evidence type="ECO:0000256" key="2">
    <source>
        <dbReference type="SAM" id="SignalP"/>
    </source>
</evidence>
<proteinExistence type="predicted"/>
<reference evidence="3" key="1">
    <citation type="submission" date="2020-02" db="EMBL/GenBank/DDBJ databases">
        <authorList>
            <person name="Meier V. D."/>
        </authorList>
    </citation>
    <scope>NUCLEOTIDE SEQUENCE</scope>
    <source>
        <strain evidence="3">AVDCRST_MAG01</strain>
    </source>
</reference>
<sequence>MKRWIAGAVLAAGFSVFGAAAIAQDAVSPNFGQTQDIQHEGDRSGGDGGCRFGPESLGAGRV</sequence>
<evidence type="ECO:0000313" key="3">
    <source>
        <dbReference type="EMBL" id="CAA9448557.1"/>
    </source>
</evidence>
<gene>
    <name evidence="3" type="ORF">AVDCRST_MAG01-01-4328</name>
</gene>
<organism evidence="3">
    <name type="scientific">uncultured Rubrobacteraceae bacterium</name>
    <dbReference type="NCBI Taxonomy" id="349277"/>
    <lineage>
        <taxon>Bacteria</taxon>
        <taxon>Bacillati</taxon>
        <taxon>Actinomycetota</taxon>
        <taxon>Rubrobacteria</taxon>
        <taxon>Rubrobacterales</taxon>
        <taxon>Rubrobacteraceae</taxon>
        <taxon>environmental samples</taxon>
    </lineage>
</organism>
<name>A0A6J4QLN3_9ACTN</name>